<dbReference type="AlphaFoldDB" id="A0AAQ1P629"/>
<name>A0AAQ1P629_9PSED</name>
<dbReference type="Proteomes" id="UP000294335">
    <property type="component" value="Unassembled WGS sequence"/>
</dbReference>
<keyword evidence="2" id="KW-1185">Reference proteome</keyword>
<dbReference type="EMBL" id="OPYN01000046">
    <property type="protein sequence ID" value="SPO59204.1"/>
    <property type="molecule type" value="Genomic_DNA"/>
</dbReference>
<gene>
    <name evidence="1" type="ORF">JV551A3_V1_460067</name>
</gene>
<proteinExistence type="predicted"/>
<reference evidence="1 2" key="1">
    <citation type="submission" date="2018-02" db="EMBL/GenBank/DDBJ databases">
        <authorList>
            <person name="Dubost A."/>
        </authorList>
    </citation>
    <scope>NUCLEOTIDE SEQUENCE [LARGE SCALE GENOMIC DNA]</scope>
    <source>
        <strain evidence="2">JV551A3</strain>
    </source>
</reference>
<comment type="caution">
    <text evidence="1">The sequence shown here is derived from an EMBL/GenBank/DDBJ whole genome shotgun (WGS) entry which is preliminary data.</text>
</comment>
<accession>A0AAQ1P629</accession>
<protein>
    <submittedName>
        <fullName evidence="1">Uncharacterized protein</fullName>
    </submittedName>
</protein>
<evidence type="ECO:0000313" key="1">
    <source>
        <dbReference type="EMBL" id="SPO59204.1"/>
    </source>
</evidence>
<organism evidence="1 2">
    <name type="scientific">Pseudomonas inefficax</name>
    <dbReference type="NCBI Taxonomy" id="2078786"/>
    <lineage>
        <taxon>Bacteria</taxon>
        <taxon>Pseudomonadati</taxon>
        <taxon>Pseudomonadota</taxon>
        <taxon>Gammaproteobacteria</taxon>
        <taxon>Pseudomonadales</taxon>
        <taxon>Pseudomonadaceae</taxon>
        <taxon>Pseudomonas</taxon>
    </lineage>
</organism>
<sequence length="29" mass="3417">MQKPCGSGFTREDATTDGWFVYSYRKRTK</sequence>
<evidence type="ECO:0000313" key="2">
    <source>
        <dbReference type="Proteomes" id="UP000294335"/>
    </source>
</evidence>